<evidence type="ECO:0000256" key="1">
    <source>
        <dbReference type="ARBA" id="ARBA00007150"/>
    </source>
</evidence>
<dbReference type="Proteomes" id="UP000198948">
    <property type="component" value="Unassembled WGS sequence"/>
</dbReference>
<keyword evidence="4 7" id="KW-0812">Transmembrane</keyword>
<evidence type="ECO:0000256" key="4">
    <source>
        <dbReference type="ARBA" id="ARBA00022692"/>
    </source>
</evidence>
<evidence type="ECO:0000256" key="5">
    <source>
        <dbReference type="ARBA" id="ARBA00022989"/>
    </source>
</evidence>
<dbReference type="UniPathway" id="UPA00664"/>
<evidence type="ECO:0000313" key="8">
    <source>
        <dbReference type="EMBL" id="SER61040.1"/>
    </source>
</evidence>
<dbReference type="GO" id="GO:0005886">
    <property type="term" value="C:plasma membrane"/>
    <property type="evidence" value="ECO:0007669"/>
    <property type="project" value="UniProtKB-SubCell"/>
</dbReference>
<feature type="binding site" evidence="7">
    <location>
        <position position="138"/>
    </location>
    <ligand>
        <name>a 1,2-diacyl-sn-glycero-3-phospho-(1'-sn-glycerol)</name>
        <dbReference type="ChEBI" id="CHEBI:64716"/>
    </ligand>
</feature>
<comment type="subcellular location">
    <subcellularLocation>
        <location evidence="7">Cell membrane</location>
        <topology evidence="7">Multi-pass membrane protein</topology>
    </subcellularLocation>
</comment>
<feature type="transmembrane region" description="Helical" evidence="7">
    <location>
        <begin position="241"/>
        <end position="259"/>
    </location>
</feature>
<evidence type="ECO:0000256" key="7">
    <source>
        <dbReference type="HAMAP-Rule" id="MF_01147"/>
    </source>
</evidence>
<dbReference type="GO" id="GO:0042158">
    <property type="term" value="P:lipoprotein biosynthetic process"/>
    <property type="evidence" value="ECO:0007669"/>
    <property type="project" value="UniProtKB-UniRule"/>
</dbReference>
<feature type="transmembrane region" description="Helical" evidence="7">
    <location>
        <begin position="180"/>
        <end position="198"/>
    </location>
</feature>
<evidence type="ECO:0000313" key="9">
    <source>
        <dbReference type="Proteomes" id="UP000198948"/>
    </source>
</evidence>
<protein>
    <recommendedName>
        <fullName evidence="7">Phosphatidylglycerol--prolipoprotein diacylglyceryl transferase</fullName>
        <ecNumber evidence="7">2.5.1.145</ecNumber>
    </recommendedName>
</protein>
<gene>
    <name evidence="7" type="primary">lgt</name>
    <name evidence="8" type="ORF">SAMN04488559_102143</name>
</gene>
<comment type="similarity">
    <text evidence="1 7">Belongs to the Lgt family.</text>
</comment>
<keyword evidence="9" id="KW-1185">Reference proteome</keyword>
<dbReference type="PROSITE" id="PS01311">
    <property type="entry name" value="LGT"/>
    <property type="match status" value="1"/>
</dbReference>
<accession>A0A1H9QKU6</accession>
<dbReference type="STRING" id="142588.SAMN04488559_102143"/>
<keyword evidence="3 7" id="KW-0808">Transferase</keyword>
<dbReference type="Pfam" id="PF01790">
    <property type="entry name" value="LGT"/>
    <property type="match status" value="1"/>
</dbReference>
<dbReference type="EMBL" id="FOHA01000002">
    <property type="protein sequence ID" value="SER61040.1"/>
    <property type="molecule type" value="Genomic_DNA"/>
</dbReference>
<keyword evidence="6 7" id="KW-0472">Membrane</keyword>
<sequence>MMNAVLAALNPVAFSIGKIEVFWYGIIIATGVLLAIILAIRESEKRHINGDYIVDMMLWALPISIIGARLYYVAFEWQYYVDHPSEIIAIWNGGLAIYGGLIAGCATIYVFTKKKGLPFWLMLDIAAPSVIIAQAIGRWGNFMNQEAHGAETTRSFLEGLHLPTFIIDNMQINGVYYQPTFLYESLWNLLGFVLILVLRQRKQLLKQGEVIFSYIIWYAFGRFFIEGMRTDSLMLFDTMRVSQLLSIVLFVGAIGLWFYRRKKYPTNRYYLEGAPITK</sequence>
<dbReference type="EC" id="2.5.1.145" evidence="7"/>
<dbReference type="GO" id="GO:0008961">
    <property type="term" value="F:phosphatidylglycerol-prolipoprotein diacylglyceryl transferase activity"/>
    <property type="evidence" value="ECO:0007669"/>
    <property type="project" value="UniProtKB-UniRule"/>
</dbReference>
<dbReference type="PANTHER" id="PTHR30589:SF0">
    <property type="entry name" value="PHOSPHATIDYLGLYCEROL--PROLIPOPROTEIN DIACYLGLYCERYL TRANSFERASE"/>
    <property type="match status" value="1"/>
</dbReference>
<dbReference type="HAMAP" id="MF_01147">
    <property type="entry name" value="Lgt"/>
    <property type="match status" value="1"/>
</dbReference>
<dbReference type="AlphaFoldDB" id="A0A1H9QKU6"/>
<evidence type="ECO:0000256" key="6">
    <source>
        <dbReference type="ARBA" id="ARBA00023136"/>
    </source>
</evidence>
<feature type="transmembrane region" description="Helical" evidence="7">
    <location>
        <begin position="52"/>
        <end position="75"/>
    </location>
</feature>
<proteinExistence type="inferred from homology"/>
<name>A0A1H9QKU6_9LACT</name>
<dbReference type="InterPro" id="IPR001640">
    <property type="entry name" value="Lgt"/>
</dbReference>
<feature type="transmembrane region" description="Helical" evidence="7">
    <location>
        <begin position="87"/>
        <end position="110"/>
    </location>
</feature>
<keyword evidence="5 7" id="KW-1133">Transmembrane helix</keyword>
<organism evidence="8 9">
    <name type="scientific">Isobaculum melis</name>
    <dbReference type="NCBI Taxonomy" id="142588"/>
    <lineage>
        <taxon>Bacteria</taxon>
        <taxon>Bacillati</taxon>
        <taxon>Bacillota</taxon>
        <taxon>Bacilli</taxon>
        <taxon>Lactobacillales</taxon>
        <taxon>Carnobacteriaceae</taxon>
        <taxon>Isobaculum</taxon>
    </lineage>
</organism>
<comment type="catalytic activity">
    <reaction evidence="7">
        <text>L-cysteinyl-[prolipoprotein] + a 1,2-diacyl-sn-glycero-3-phospho-(1'-sn-glycerol) = an S-1,2-diacyl-sn-glyceryl-L-cysteinyl-[prolipoprotein] + sn-glycerol 1-phosphate + H(+)</text>
        <dbReference type="Rhea" id="RHEA:56712"/>
        <dbReference type="Rhea" id="RHEA-COMP:14679"/>
        <dbReference type="Rhea" id="RHEA-COMP:14680"/>
        <dbReference type="ChEBI" id="CHEBI:15378"/>
        <dbReference type="ChEBI" id="CHEBI:29950"/>
        <dbReference type="ChEBI" id="CHEBI:57685"/>
        <dbReference type="ChEBI" id="CHEBI:64716"/>
        <dbReference type="ChEBI" id="CHEBI:140658"/>
        <dbReference type="EC" id="2.5.1.145"/>
    </reaction>
</comment>
<comment type="function">
    <text evidence="7">Catalyzes the transfer of the diacylglyceryl group from phosphatidylglycerol to the sulfhydryl group of the N-terminal cysteine of a prolipoprotein, the first step in the formation of mature lipoproteins.</text>
</comment>
<feature type="transmembrane region" description="Helical" evidence="7">
    <location>
        <begin position="210"/>
        <end position="229"/>
    </location>
</feature>
<keyword evidence="8" id="KW-0449">Lipoprotein</keyword>
<reference evidence="8 9" key="1">
    <citation type="submission" date="2016-10" db="EMBL/GenBank/DDBJ databases">
        <authorList>
            <person name="de Groot N.N."/>
        </authorList>
    </citation>
    <scope>NUCLEOTIDE SEQUENCE [LARGE SCALE GENOMIC DNA]</scope>
    <source>
        <strain evidence="8 9">DSM 13760</strain>
    </source>
</reference>
<dbReference type="PANTHER" id="PTHR30589">
    <property type="entry name" value="PROLIPOPROTEIN DIACYLGLYCERYL TRANSFERASE"/>
    <property type="match status" value="1"/>
</dbReference>
<keyword evidence="2 7" id="KW-1003">Cell membrane</keyword>
<comment type="pathway">
    <text evidence="7">Protein modification; lipoprotein biosynthesis (diacylglyceryl transfer).</text>
</comment>
<evidence type="ECO:0000256" key="3">
    <source>
        <dbReference type="ARBA" id="ARBA00022679"/>
    </source>
</evidence>
<evidence type="ECO:0000256" key="2">
    <source>
        <dbReference type="ARBA" id="ARBA00022475"/>
    </source>
</evidence>
<feature type="transmembrane region" description="Helical" evidence="7">
    <location>
        <begin position="21"/>
        <end position="40"/>
    </location>
</feature>
<dbReference type="NCBIfam" id="TIGR00544">
    <property type="entry name" value="lgt"/>
    <property type="match status" value="1"/>
</dbReference>